<dbReference type="CDD" id="cd00038">
    <property type="entry name" value="CAP_ED"/>
    <property type="match status" value="1"/>
</dbReference>
<accession>A0A5M6CEQ4</accession>
<dbReference type="Proteomes" id="UP000323632">
    <property type="component" value="Unassembled WGS sequence"/>
</dbReference>
<dbReference type="InterPro" id="IPR000595">
    <property type="entry name" value="cNMP-bd_dom"/>
</dbReference>
<evidence type="ECO:0000313" key="3">
    <source>
        <dbReference type="Proteomes" id="UP000323632"/>
    </source>
</evidence>
<name>A0A5M6CEQ4_9BACT</name>
<dbReference type="Gene3D" id="2.60.120.10">
    <property type="entry name" value="Jelly Rolls"/>
    <property type="match status" value="1"/>
</dbReference>
<evidence type="ECO:0000259" key="1">
    <source>
        <dbReference type="PROSITE" id="PS50042"/>
    </source>
</evidence>
<organism evidence="2 3">
    <name type="scientific">Taibaiella lutea</name>
    <dbReference type="NCBI Taxonomy" id="2608001"/>
    <lineage>
        <taxon>Bacteria</taxon>
        <taxon>Pseudomonadati</taxon>
        <taxon>Bacteroidota</taxon>
        <taxon>Chitinophagia</taxon>
        <taxon>Chitinophagales</taxon>
        <taxon>Chitinophagaceae</taxon>
        <taxon>Taibaiella</taxon>
    </lineage>
</organism>
<dbReference type="AlphaFoldDB" id="A0A5M6CEQ4"/>
<dbReference type="EMBL" id="VWSH01000003">
    <property type="protein sequence ID" value="KAA5533601.1"/>
    <property type="molecule type" value="Genomic_DNA"/>
</dbReference>
<evidence type="ECO:0000313" key="2">
    <source>
        <dbReference type="EMBL" id="KAA5533601.1"/>
    </source>
</evidence>
<dbReference type="RefSeq" id="WP_150033348.1">
    <property type="nucleotide sequence ID" value="NZ_VWSH01000003.1"/>
</dbReference>
<dbReference type="Pfam" id="PF00027">
    <property type="entry name" value="cNMP_binding"/>
    <property type="match status" value="1"/>
</dbReference>
<reference evidence="2 3" key="1">
    <citation type="submission" date="2019-09" db="EMBL/GenBank/DDBJ databases">
        <title>Genome sequence and assembly of Taibaiella sp.</title>
        <authorList>
            <person name="Chhetri G."/>
        </authorList>
    </citation>
    <scope>NUCLEOTIDE SEQUENCE [LARGE SCALE GENOMIC DNA]</scope>
    <source>
        <strain evidence="2 3">KVB11</strain>
    </source>
</reference>
<proteinExistence type="predicted"/>
<dbReference type="InterPro" id="IPR018490">
    <property type="entry name" value="cNMP-bd_dom_sf"/>
</dbReference>
<sequence length="194" mass="23204">MEQLIQHLRNYYPLSNEAIAALTDRLQEVTFSKNDYLIKKGRVCSHLYFLEEGALRGFYHLNEREITNWFGFENTFVTSFHSYTTEKPALEHIQFMEDSCLWAISKKDITHLFDEFHEVERMVRIIYERYYMQLEERYVNLQFKTANELYADLMEKSPQMLNRVPLGYISSYLGITQETLSRVRKQHAQNGNSF</sequence>
<dbReference type="PROSITE" id="PS50042">
    <property type="entry name" value="CNMP_BINDING_3"/>
    <property type="match status" value="1"/>
</dbReference>
<comment type="caution">
    <text evidence="2">The sequence shown here is derived from an EMBL/GenBank/DDBJ whole genome shotgun (WGS) entry which is preliminary data.</text>
</comment>
<dbReference type="InterPro" id="IPR014710">
    <property type="entry name" value="RmlC-like_jellyroll"/>
</dbReference>
<dbReference type="SUPFAM" id="SSF51206">
    <property type="entry name" value="cAMP-binding domain-like"/>
    <property type="match status" value="1"/>
</dbReference>
<gene>
    <name evidence="2" type="ORF">F0919_13765</name>
</gene>
<protein>
    <submittedName>
        <fullName evidence="2">Crp/Fnr family transcriptional regulator</fullName>
    </submittedName>
</protein>
<feature type="domain" description="Cyclic nucleotide-binding" evidence="1">
    <location>
        <begin position="10"/>
        <end position="130"/>
    </location>
</feature>
<keyword evidence="3" id="KW-1185">Reference proteome</keyword>